<evidence type="ECO:0000313" key="13">
    <source>
        <dbReference type="EMBL" id="GGE35000.1"/>
    </source>
</evidence>
<accession>A0A8J2VKR6</accession>
<comment type="similarity">
    <text evidence="8 9">Belongs to the DyP-type peroxidase family.</text>
</comment>
<dbReference type="GO" id="GO:0004601">
    <property type="term" value="F:peroxidase activity"/>
    <property type="evidence" value="ECO:0007669"/>
    <property type="project" value="UniProtKB-KW"/>
</dbReference>
<dbReference type="Pfam" id="PF04261">
    <property type="entry name" value="Dyp_perox_N"/>
    <property type="match status" value="1"/>
</dbReference>
<comment type="caution">
    <text evidence="13">The sequence shown here is derived from an EMBL/GenBank/DDBJ whole genome shotgun (WGS) entry which is preliminary data.</text>
</comment>
<feature type="transmembrane region" description="Helical" evidence="10">
    <location>
        <begin position="20"/>
        <end position="40"/>
    </location>
</feature>
<dbReference type="GO" id="GO:0046872">
    <property type="term" value="F:metal ion binding"/>
    <property type="evidence" value="ECO:0007669"/>
    <property type="project" value="UniProtKB-KW"/>
</dbReference>
<evidence type="ECO:0000256" key="2">
    <source>
        <dbReference type="ARBA" id="ARBA00022559"/>
    </source>
</evidence>
<gene>
    <name evidence="13" type="ORF">GCM10011391_12110</name>
</gene>
<dbReference type="EC" id="1.11.1.-" evidence="9"/>
<keyword evidence="6 9" id="KW-0560">Oxidoreductase</keyword>
<comment type="cofactor">
    <cofactor evidence="9">
        <name>heme b</name>
        <dbReference type="ChEBI" id="CHEBI:60344"/>
    </cofactor>
    <text evidence="9">Binds 1 heme b (iron(II)-protoporphyrin IX) group non-covalently per subunit.</text>
</comment>
<keyword evidence="7 9" id="KW-0408">Iron</keyword>
<evidence type="ECO:0000259" key="11">
    <source>
        <dbReference type="Pfam" id="PF04261"/>
    </source>
</evidence>
<dbReference type="Pfam" id="PF20628">
    <property type="entry name" value="Dyp_perox_C"/>
    <property type="match status" value="1"/>
</dbReference>
<dbReference type="SUPFAM" id="SSF54909">
    <property type="entry name" value="Dimeric alpha+beta barrel"/>
    <property type="match status" value="1"/>
</dbReference>
<comment type="subcellular location">
    <subcellularLocation>
        <location evidence="1">Cell envelope</location>
    </subcellularLocation>
</comment>
<comment type="function">
    <text evidence="9">Involved in the recovery of exogenous heme iron. Extracts iron from heme while preserving the protoporphyrin ring intact.</text>
</comment>
<keyword evidence="10" id="KW-0472">Membrane</keyword>
<dbReference type="Proteomes" id="UP000628775">
    <property type="component" value="Unassembled WGS sequence"/>
</dbReference>
<keyword evidence="10" id="KW-0812">Transmembrane</keyword>
<evidence type="ECO:0000256" key="3">
    <source>
        <dbReference type="ARBA" id="ARBA00022617"/>
    </source>
</evidence>
<proteinExistence type="inferred from homology"/>
<keyword evidence="4 9" id="KW-0479">Metal-binding</keyword>
<evidence type="ECO:0000313" key="14">
    <source>
        <dbReference type="Proteomes" id="UP000628775"/>
    </source>
</evidence>
<keyword evidence="5" id="KW-0732">Signal</keyword>
<dbReference type="PANTHER" id="PTHR30521">
    <property type="entry name" value="DEFERROCHELATASE/PEROXIDASE"/>
    <property type="match status" value="1"/>
</dbReference>
<dbReference type="InterPro" id="IPR006314">
    <property type="entry name" value="Dyp_peroxidase"/>
</dbReference>
<sequence length="407" mass="45349">MGDHDKENHYTRREMLKMTVATGSGLMIGASGLGFVSHLIDPKVKPKTAKANRNETVAFYGKHQAGIATPQQAYLYLISFDLETESKHKIIQLFKQWTKLSELFAVGNWQPNAANQQLPPADTGEALGISPGYLTMTYGLGPTFFKKNGRDRFGLAHKMPKFLKEIPRVGNQNLDTSISNGDLCIQVCSEIKQVAFHAVRNLINTGIGTVSVRWIQEGFISGAKGETKRNLFGFKDGTANVKEKLDDTVWAGADEPSWMRGGTYMAYRKIQMFLEDWDQDSLKDQEDTFGRMKESGAPYGKIHEQDAVDPKKMPSDSHVRVAHTYGAPIYRRSYNYASGINKLGKLDAGLAFICFQKNPENSFLPKLKALGKLDALNEYTQHIGSAMFAIPRGMKKGEYIAQALFES</sequence>
<dbReference type="AlphaFoldDB" id="A0A8J2VKR6"/>
<evidence type="ECO:0000256" key="7">
    <source>
        <dbReference type="ARBA" id="ARBA00023004"/>
    </source>
</evidence>
<evidence type="ECO:0000256" key="9">
    <source>
        <dbReference type="RuleBase" id="RU365017"/>
    </source>
</evidence>
<name>A0A8J2VKR6_9BACL</name>
<keyword evidence="2 9" id="KW-0575">Peroxidase</keyword>
<organism evidence="13 14">
    <name type="scientific">Pullulanibacillus camelliae</name>
    <dbReference type="NCBI Taxonomy" id="1707096"/>
    <lineage>
        <taxon>Bacteria</taxon>
        <taxon>Bacillati</taxon>
        <taxon>Bacillota</taxon>
        <taxon>Bacilli</taxon>
        <taxon>Bacillales</taxon>
        <taxon>Sporolactobacillaceae</taxon>
        <taxon>Pullulanibacillus</taxon>
    </lineage>
</organism>
<dbReference type="PANTHER" id="PTHR30521:SF4">
    <property type="entry name" value="DEFERROCHELATASE"/>
    <property type="match status" value="1"/>
</dbReference>
<evidence type="ECO:0000256" key="10">
    <source>
        <dbReference type="SAM" id="Phobius"/>
    </source>
</evidence>
<dbReference type="NCBIfam" id="TIGR01413">
    <property type="entry name" value="Dyp_perox_fam"/>
    <property type="match status" value="1"/>
</dbReference>
<keyword evidence="10" id="KW-1133">Transmembrane helix</keyword>
<evidence type="ECO:0000256" key="1">
    <source>
        <dbReference type="ARBA" id="ARBA00004196"/>
    </source>
</evidence>
<dbReference type="InterPro" id="IPR011008">
    <property type="entry name" value="Dimeric_a/b-barrel"/>
</dbReference>
<keyword evidence="14" id="KW-1185">Reference proteome</keyword>
<dbReference type="InterPro" id="IPR048327">
    <property type="entry name" value="Dyp_perox_N"/>
</dbReference>
<reference evidence="13" key="2">
    <citation type="submission" date="2020-09" db="EMBL/GenBank/DDBJ databases">
        <authorList>
            <person name="Sun Q."/>
            <person name="Zhou Y."/>
        </authorList>
    </citation>
    <scope>NUCLEOTIDE SEQUENCE</scope>
    <source>
        <strain evidence="13">CGMCC 1.15371</strain>
    </source>
</reference>
<evidence type="ECO:0000259" key="12">
    <source>
        <dbReference type="Pfam" id="PF20628"/>
    </source>
</evidence>
<dbReference type="InterPro" id="IPR006313">
    <property type="entry name" value="EfeB/EfeN"/>
</dbReference>
<feature type="domain" description="Dyp-type peroxidase C-terminal" evidence="12">
    <location>
        <begin position="227"/>
        <end position="393"/>
    </location>
</feature>
<dbReference type="GO" id="GO:0005829">
    <property type="term" value="C:cytosol"/>
    <property type="evidence" value="ECO:0007669"/>
    <property type="project" value="TreeGrafter"/>
</dbReference>
<evidence type="ECO:0000256" key="4">
    <source>
        <dbReference type="ARBA" id="ARBA00022723"/>
    </source>
</evidence>
<dbReference type="EMBL" id="BMIR01000004">
    <property type="protein sequence ID" value="GGE35000.1"/>
    <property type="molecule type" value="Genomic_DNA"/>
</dbReference>
<protein>
    <recommendedName>
        <fullName evidence="9">Deferrochelatase</fullName>
        <ecNumber evidence="9">1.11.1.-</ecNumber>
    </recommendedName>
    <alternativeName>
        <fullName evidence="9">Peroxidase EfeB</fullName>
    </alternativeName>
</protein>
<keyword evidence="3 9" id="KW-0349">Heme</keyword>
<dbReference type="GO" id="GO:0020037">
    <property type="term" value="F:heme binding"/>
    <property type="evidence" value="ECO:0007669"/>
    <property type="project" value="InterPro"/>
</dbReference>
<dbReference type="InterPro" id="IPR048328">
    <property type="entry name" value="Dyp_perox_C"/>
</dbReference>
<evidence type="ECO:0000256" key="8">
    <source>
        <dbReference type="ARBA" id="ARBA00025737"/>
    </source>
</evidence>
<feature type="domain" description="Dyp-type peroxidase N-terminal" evidence="11">
    <location>
        <begin position="64"/>
        <end position="219"/>
    </location>
</feature>
<reference evidence="13" key="1">
    <citation type="journal article" date="2014" name="Int. J. Syst. Evol. Microbiol.">
        <title>Complete genome sequence of Corynebacterium casei LMG S-19264T (=DSM 44701T), isolated from a smear-ripened cheese.</title>
        <authorList>
            <consortium name="US DOE Joint Genome Institute (JGI-PGF)"/>
            <person name="Walter F."/>
            <person name="Albersmeier A."/>
            <person name="Kalinowski J."/>
            <person name="Ruckert C."/>
        </authorList>
    </citation>
    <scope>NUCLEOTIDE SEQUENCE</scope>
    <source>
        <strain evidence="13">CGMCC 1.15371</strain>
    </source>
</reference>
<evidence type="ECO:0000256" key="6">
    <source>
        <dbReference type="ARBA" id="ARBA00023002"/>
    </source>
</evidence>
<dbReference type="PROSITE" id="PS51404">
    <property type="entry name" value="DYP_PEROXIDASE"/>
    <property type="match status" value="1"/>
</dbReference>
<dbReference type="GO" id="GO:0033212">
    <property type="term" value="P:iron import into cell"/>
    <property type="evidence" value="ECO:0007669"/>
    <property type="project" value="InterPro"/>
</dbReference>
<dbReference type="GO" id="GO:0030313">
    <property type="term" value="C:cell envelope"/>
    <property type="evidence" value="ECO:0007669"/>
    <property type="project" value="UniProtKB-SubCell"/>
</dbReference>
<evidence type="ECO:0000256" key="5">
    <source>
        <dbReference type="ARBA" id="ARBA00022729"/>
    </source>
</evidence>
<dbReference type="NCBIfam" id="TIGR01412">
    <property type="entry name" value="tat_substr_1"/>
    <property type="match status" value="1"/>
</dbReference>
<dbReference type="RefSeq" id="WP_188690697.1">
    <property type="nucleotide sequence ID" value="NZ_BMIR01000004.1"/>
</dbReference>